<dbReference type="EMBL" id="SCKX01000001">
    <property type="protein sequence ID" value="RWZ78857.1"/>
    <property type="molecule type" value="Genomic_DNA"/>
</dbReference>
<organism evidence="3 4">
    <name type="scientific">Candidatus Microsaccharimonas sossegonensis</name>
    <dbReference type="NCBI Taxonomy" id="2506948"/>
    <lineage>
        <taxon>Bacteria</taxon>
        <taxon>Candidatus Saccharimonadota</taxon>
        <taxon>Candidatus Saccharimonadia</taxon>
        <taxon>Candidatus Saccharimonadales</taxon>
        <taxon>Candidatus Saccharimonadaceae</taxon>
        <taxon>Candidatus Microsaccharimonas</taxon>
    </lineage>
</organism>
<keyword evidence="2" id="KW-1133">Transmembrane helix</keyword>
<gene>
    <name evidence="3" type="ORF">EOT05_03880</name>
</gene>
<evidence type="ECO:0000256" key="2">
    <source>
        <dbReference type="SAM" id="Phobius"/>
    </source>
</evidence>
<proteinExistence type="predicted"/>
<evidence type="ECO:0000313" key="3">
    <source>
        <dbReference type="EMBL" id="RWZ78857.1"/>
    </source>
</evidence>
<feature type="compositionally biased region" description="Low complexity" evidence="1">
    <location>
        <begin position="36"/>
        <end position="65"/>
    </location>
</feature>
<reference evidence="3" key="1">
    <citation type="submission" date="2019-01" db="EMBL/GenBank/DDBJ databases">
        <title>Genomic signatures and co-occurrence patterns of the ultra-small Saccharimodia (Patescibacteria phylum) suggest a symbiotic lifestyle.</title>
        <authorList>
            <person name="Lemos L."/>
            <person name="Medeiros J."/>
            <person name="Andreote F."/>
            <person name="Fernandes G."/>
            <person name="Varani A."/>
            <person name="Oliveira G."/>
            <person name="Pylro V."/>
        </authorList>
    </citation>
    <scope>NUCLEOTIDE SEQUENCE [LARGE SCALE GENOMIC DNA]</scope>
    <source>
        <strain evidence="3">AMD02</strain>
    </source>
</reference>
<name>A0A4V1J7J0_9BACT</name>
<feature type="region of interest" description="Disordered" evidence="1">
    <location>
        <begin position="34"/>
        <end position="65"/>
    </location>
</feature>
<evidence type="ECO:0000256" key="1">
    <source>
        <dbReference type="SAM" id="MobiDB-lite"/>
    </source>
</evidence>
<dbReference type="AlphaFoldDB" id="A0A4V1J7J0"/>
<evidence type="ECO:0000313" key="4">
    <source>
        <dbReference type="Proteomes" id="UP000289257"/>
    </source>
</evidence>
<protein>
    <submittedName>
        <fullName evidence="3">Uncharacterized protein</fullName>
    </submittedName>
</protein>
<feature type="transmembrane region" description="Helical" evidence="2">
    <location>
        <begin position="9"/>
        <end position="29"/>
    </location>
</feature>
<comment type="caution">
    <text evidence="3">The sequence shown here is derived from an EMBL/GenBank/DDBJ whole genome shotgun (WGS) entry which is preliminary data.</text>
</comment>
<keyword evidence="4" id="KW-1185">Reference proteome</keyword>
<dbReference type="Proteomes" id="UP000289257">
    <property type="component" value="Unassembled WGS sequence"/>
</dbReference>
<sequence length="193" mass="20055">MARLVSKTGLFVAIVVVGIVLVVIGAVLLTKKPQDTAKTNPTDTTKNAPTTKNNPTETDAANVSASATQASATSVDPATLTSIDISPLGIAVFYSKGTPGFTFTVLKTANQTQYVEFASSNLIGTKCTNDQGAFASIIKNPSSTETQTTSQTVTLGNDTYGLSLSSAGCTSNVDLLNQYQDGFKTGFSRLKAI</sequence>
<accession>A0A4V1J7J0</accession>
<keyword evidence="2" id="KW-0812">Transmembrane</keyword>
<keyword evidence="2" id="KW-0472">Membrane</keyword>